<protein>
    <submittedName>
        <fullName evidence="1">Uncharacterized protein</fullName>
    </submittedName>
</protein>
<organism evidence="1 2">
    <name type="scientific">Boletus reticuloceps</name>
    <dbReference type="NCBI Taxonomy" id="495285"/>
    <lineage>
        <taxon>Eukaryota</taxon>
        <taxon>Fungi</taxon>
        <taxon>Dikarya</taxon>
        <taxon>Basidiomycota</taxon>
        <taxon>Agaricomycotina</taxon>
        <taxon>Agaricomycetes</taxon>
        <taxon>Agaricomycetidae</taxon>
        <taxon>Boletales</taxon>
        <taxon>Boletineae</taxon>
        <taxon>Boletaceae</taxon>
        <taxon>Boletoideae</taxon>
        <taxon>Boletus</taxon>
    </lineage>
</organism>
<comment type="caution">
    <text evidence="1">The sequence shown here is derived from an EMBL/GenBank/DDBJ whole genome shotgun (WGS) entry which is preliminary data.</text>
</comment>
<keyword evidence="2" id="KW-1185">Reference proteome</keyword>
<evidence type="ECO:0000313" key="2">
    <source>
        <dbReference type="Proteomes" id="UP000683000"/>
    </source>
</evidence>
<accession>A0A8I2YYX0</accession>
<evidence type="ECO:0000313" key="1">
    <source>
        <dbReference type="EMBL" id="KAG6379027.1"/>
    </source>
</evidence>
<dbReference type="EMBL" id="JAGFBS010000005">
    <property type="protein sequence ID" value="KAG6379027.1"/>
    <property type="molecule type" value="Genomic_DNA"/>
</dbReference>
<gene>
    <name evidence="1" type="ORF">JVT61DRAFT_11451</name>
</gene>
<dbReference type="Proteomes" id="UP000683000">
    <property type="component" value="Unassembled WGS sequence"/>
</dbReference>
<reference evidence="1" key="1">
    <citation type="submission" date="2021-03" db="EMBL/GenBank/DDBJ databases">
        <title>Evolutionary innovations through gain and loss of genes in the ectomycorrhizal Boletales.</title>
        <authorList>
            <person name="Wu G."/>
            <person name="Miyauchi S."/>
            <person name="Morin E."/>
            <person name="Yang Z.-L."/>
            <person name="Xu J."/>
            <person name="Martin F.M."/>
        </authorList>
    </citation>
    <scope>NUCLEOTIDE SEQUENCE</scope>
    <source>
        <strain evidence="1">BR01</strain>
    </source>
</reference>
<sequence length="92" mass="10581">MDIKPNCHCSNATTGVEEEESVNLAFACSTARSLLKWLNLTGQQAREFIDKSPCYLPASEQAKFPFRVPRILYFQTWEIQCRIHSFVIPSRD</sequence>
<dbReference type="AlphaFoldDB" id="A0A8I2YYX0"/>
<proteinExistence type="predicted"/>
<name>A0A8I2YYX0_9AGAM</name>